<accession>A0A015IGD8</accession>
<dbReference type="EMBL" id="JEMT01027798">
    <property type="protein sequence ID" value="EXX56207.1"/>
    <property type="molecule type" value="Genomic_DNA"/>
</dbReference>
<evidence type="ECO:0000313" key="2">
    <source>
        <dbReference type="EMBL" id="EXX56207.1"/>
    </source>
</evidence>
<reference evidence="2 3" key="1">
    <citation type="submission" date="2014-02" db="EMBL/GenBank/DDBJ databases">
        <title>Single nucleus genome sequencing reveals high similarity among nuclei of an endomycorrhizal fungus.</title>
        <authorList>
            <person name="Lin K."/>
            <person name="Geurts R."/>
            <person name="Zhang Z."/>
            <person name="Limpens E."/>
            <person name="Saunders D.G."/>
            <person name="Mu D."/>
            <person name="Pang E."/>
            <person name="Cao H."/>
            <person name="Cha H."/>
            <person name="Lin T."/>
            <person name="Zhou Q."/>
            <person name="Shang Y."/>
            <person name="Li Y."/>
            <person name="Ivanov S."/>
            <person name="Sharma T."/>
            <person name="Velzen R.V."/>
            <person name="Ruijter N.D."/>
            <person name="Aanen D.K."/>
            <person name="Win J."/>
            <person name="Kamoun S."/>
            <person name="Bisseling T."/>
            <person name="Huang S."/>
        </authorList>
    </citation>
    <scope>NUCLEOTIDE SEQUENCE [LARGE SCALE GENOMIC DNA]</scope>
    <source>
        <strain evidence="3">DAOM197198w</strain>
    </source>
</reference>
<feature type="region of interest" description="Disordered" evidence="1">
    <location>
        <begin position="1"/>
        <end position="85"/>
    </location>
</feature>
<dbReference type="Proteomes" id="UP000022910">
    <property type="component" value="Unassembled WGS sequence"/>
</dbReference>
<gene>
    <name evidence="2" type="ORF">RirG_218300</name>
</gene>
<organism evidence="2 3">
    <name type="scientific">Rhizophagus irregularis (strain DAOM 197198w)</name>
    <name type="common">Glomus intraradices</name>
    <dbReference type="NCBI Taxonomy" id="1432141"/>
    <lineage>
        <taxon>Eukaryota</taxon>
        <taxon>Fungi</taxon>
        <taxon>Fungi incertae sedis</taxon>
        <taxon>Mucoromycota</taxon>
        <taxon>Glomeromycotina</taxon>
        <taxon>Glomeromycetes</taxon>
        <taxon>Glomerales</taxon>
        <taxon>Glomeraceae</taxon>
        <taxon>Rhizophagus</taxon>
    </lineage>
</organism>
<dbReference type="AlphaFoldDB" id="A0A015IGD8"/>
<keyword evidence="3" id="KW-1185">Reference proteome</keyword>
<feature type="compositionally biased region" description="Polar residues" evidence="1">
    <location>
        <begin position="49"/>
        <end position="64"/>
    </location>
</feature>
<evidence type="ECO:0000256" key="1">
    <source>
        <dbReference type="SAM" id="MobiDB-lite"/>
    </source>
</evidence>
<name>A0A015IGD8_RHIIW</name>
<dbReference type="HOGENOM" id="CLU_103872_0_0_1"/>
<comment type="caution">
    <text evidence="2">The sequence shown here is derived from an EMBL/GenBank/DDBJ whole genome shotgun (WGS) entry which is preliminary data.</text>
</comment>
<protein>
    <submittedName>
        <fullName evidence="2">Uncharacterized protein</fullName>
    </submittedName>
</protein>
<proteinExistence type="predicted"/>
<sequence>MEDSGSDISNSDTENPNNKNNPSKLTHTSLENSIKEDYVTDSAADIRGNSDTPSQPKNTDNSLSPSPPKDSATPSAPGYNMSGTDVSMHALKDKENSSLDMYNFQAAAVPNAFSEFIKKYPTNRAMIDAVKNLLLETYHFYIGRARISGSGDQKRLVIHFNSSTEQNACLSVLHKDLANL</sequence>
<evidence type="ECO:0000313" key="3">
    <source>
        <dbReference type="Proteomes" id="UP000022910"/>
    </source>
</evidence>
<feature type="compositionally biased region" description="Polar residues" evidence="1">
    <location>
        <begin position="1"/>
        <end position="32"/>
    </location>
</feature>